<evidence type="ECO:0000313" key="2">
    <source>
        <dbReference type="Proteomes" id="UP000017837"/>
    </source>
</evidence>
<dbReference type="EMBL" id="AWGB01000041">
    <property type="protein sequence ID" value="ESQ87821.1"/>
    <property type="molecule type" value="Genomic_DNA"/>
</dbReference>
<dbReference type="Proteomes" id="UP000017837">
    <property type="component" value="Unassembled WGS sequence"/>
</dbReference>
<gene>
    <name evidence="1" type="ORF">ABENE_16850</name>
</gene>
<name>V4PI02_9CAUL</name>
<dbReference type="RefSeq" id="WP_018083343.1">
    <property type="nucleotide sequence ID" value="NZ_AQWM01000029.1"/>
</dbReference>
<evidence type="ECO:0008006" key="3">
    <source>
        <dbReference type="Google" id="ProtNLM"/>
    </source>
</evidence>
<dbReference type="STRING" id="1121022.GCA_000376105_03662"/>
<accession>V4PI02</accession>
<comment type="caution">
    <text evidence="1">The sequence shown here is derived from an EMBL/GenBank/DDBJ whole genome shotgun (WGS) entry which is preliminary data.</text>
</comment>
<sequence length="176" mass="19408">MNISLEKESQILNAVSKILLLGILSPLFFSACVSFNPVGEPNSLDILREALILSPSALEQPSERQSGRRQYALAIVYEYGLHGATPDRRHADELKRQALAPHGTRPITQYFQGVNGKPGRTALVYVSNFDLTESEALTNDLCASALENGRDNQANYESCLGEGSFKWLKQLWAQAV</sequence>
<dbReference type="OrthoDB" id="7173989at2"/>
<dbReference type="AlphaFoldDB" id="V4PI02"/>
<organism evidence="1 2">
    <name type="scientific">Asticcacaulis benevestitus DSM 16100 = ATCC BAA-896</name>
    <dbReference type="NCBI Taxonomy" id="1121022"/>
    <lineage>
        <taxon>Bacteria</taxon>
        <taxon>Pseudomonadati</taxon>
        <taxon>Pseudomonadota</taxon>
        <taxon>Alphaproteobacteria</taxon>
        <taxon>Caulobacterales</taxon>
        <taxon>Caulobacteraceae</taxon>
        <taxon>Asticcacaulis</taxon>
    </lineage>
</organism>
<reference evidence="1 2" key="1">
    <citation type="journal article" date="2014" name="Nature">
        <title>Sequential evolution of bacterial morphology by co-option of a developmental regulator.</title>
        <authorList>
            <person name="Jiang C."/>
            <person name="Brown P.J."/>
            <person name="Ducret A."/>
            <person name="Brun Y.V."/>
        </authorList>
    </citation>
    <scope>NUCLEOTIDE SEQUENCE [LARGE SCALE GENOMIC DNA]</scope>
    <source>
        <strain evidence="1 2">DSM 16100</strain>
    </source>
</reference>
<proteinExistence type="predicted"/>
<dbReference type="PROSITE" id="PS51257">
    <property type="entry name" value="PROKAR_LIPOPROTEIN"/>
    <property type="match status" value="1"/>
</dbReference>
<keyword evidence="2" id="KW-1185">Reference proteome</keyword>
<dbReference type="PATRIC" id="fig|1121022.4.peg.3428"/>
<evidence type="ECO:0000313" key="1">
    <source>
        <dbReference type="EMBL" id="ESQ87821.1"/>
    </source>
</evidence>
<protein>
    <recommendedName>
        <fullName evidence="3">Lipoprotein</fullName>
    </recommendedName>
</protein>